<reference evidence="8" key="2">
    <citation type="journal article" date="2022" name="Microb. Genom.">
        <title>A chromosome-scale genome assembly of the tomato pathogen Cladosporium fulvum reveals a compartmentalized genome architecture and the presence of a dispensable chromosome.</title>
        <authorList>
            <person name="Zaccaron A.Z."/>
            <person name="Chen L.H."/>
            <person name="Samaras A."/>
            <person name="Stergiopoulos I."/>
        </authorList>
    </citation>
    <scope>NUCLEOTIDE SEQUENCE</scope>
    <source>
        <strain evidence="8">Race5_Kim</strain>
    </source>
</reference>
<feature type="transmembrane region" description="Helical" evidence="6">
    <location>
        <begin position="193"/>
        <end position="214"/>
    </location>
</feature>
<comment type="subcellular location">
    <subcellularLocation>
        <location evidence="1">Membrane</location>
        <topology evidence="1">Multi-pass membrane protein</topology>
    </subcellularLocation>
</comment>
<gene>
    <name evidence="8" type="ORF">CLAFUR5_01666</name>
</gene>
<dbReference type="RefSeq" id="XP_047755801.1">
    <property type="nucleotide sequence ID" value="XM_047900814.1"/>
</dbReference>
<dbReference type="EMBL" id="CP090163">
    <property type="protein sequence ID" value="UJO11435.1"/>
    <property type="molecule type" value="Genomic_DNA"/>
</dbReference>
<dbReference type="GeneID" id="71981544"/>
<dbReference type="Pfam" id="PF20684">
    <property type="entry name" value="Fung_rhodopsin"/>
    <property type="match status" value="1"/>
</dbReference>
<proteinExistence type="inferred from homology"/>
<evidence type="ECO:0000313" key="9">
    <source>
        <dbReference type="Proteomes" id="UP000756132"/>
    </source>
</evidence>
<sequence length="397" mass="44611">MPSTEQLVKIFAKLTKAPNVTQGPLLLKVLWTLLAFSIIIVALRIWTKLQRAHRLYYDDVLMVAALLVGIVHAVMVTVAISKGFGRHIIHLSIPQIEGTMKYGALSLMFGWLSPMLGRVAFCCTIFYLTKTDSRVWIWPIWVFIVMQVAVNVVGVVVFYVQCGTELDIFWHVQKQLNYEKFCWDPRIQTDYQYLMGAVNTVTDCFLAVIPAILIENTKLSRKAKTTLWFLLCLSTLAMISSIVKTYEAKMLSEVTDYTYNLCSYVIWVSVEINIVIITASIPFLRPLFKRPRLPVSRPGTRNRLDAAPPSWRSHIQLGSALSTKNSSRIKVHEHSTQSASVSSLDAIFGTTTTEEIEGITVTREVQVSYEKLDAPSVHAALVGLVQGEMANPGLARR</sequence>
<accession>A0A9Q8L5U6</accession>
<dbReference type="InterPro" id="IPR049326">
    <property type="entry name" value="Rhodopsin_dom_fungi"/>
</dbReference>
<keyword evidence="2 6" id="KW-0812">Transmembrane</keyword>
<dbReference type="KEGG" id="ffu:CLAFUR5_01666"/>
<name>A0A9Q8L5U6_PASFU</name>
<evidence type="ECO:0000256" key="3">
    <source>
        <dbReference type="ARBA" id="ARBA00022989"/>
    </source>
</evidence>
<feature type="domain" description="Rhodopsin" evidence="7">
    <location>
        <begin position="43"/>
        <end position="290"/>
    </location>
</feature>
<evidence type="ECO:0000256" key="5">
    <source>
        <dbReference type="ARBA" id="ARBA00038359"/>
    </source>
</evidence>
<keyword evidence="4 6" id="KW-0472">Membrane</keyword>
<evidence type="ECO:0000256" key="2">
    <source>
        <dbReference type="ARBA" id="ARBA00022692"/>
    </source>
</evidence>
<evidence type="ECO:0000313" key="8">
    <source>
        <dbReference type="EMBL" id="UJO11435.1"/>
    </source>
</evidence>
<dbReference type="Proteomes" id="UP000756132">
    <property type="component" value="Chromosome 1"/>
</dbReference>
<dbReference type="OrthoDB" id="3934549at2759"/>
<feature type="transmembrane region" description="Helical" evidence="6">
    <location>
        <begin position="264"/>
        <end position="284"/>
    </location>
</feature>
<dbReference type="GO" id="GO:0016020">
    <property type="term" value="C:membrane"/>
    <property type="evidence" value="ECO:0007669"/>
    <property type="project" value="UniProtKB-SubCell"/>
</dbReference>
<feature type="transmembrane region" description="Helical" evidence="6">
    <location>
        <begin position="29"/>
        <end position="47"/>
    </location>
</feature>
<comment type="similarity">
    <text evidence="5">Belongs to the SAT4 family.</text>
</comment>
<dbReference type="AlphaFoldDB" id="A0A9Q8L5U6"/>
<dbReference type="OMA" id="FVQCPGH"/>
<evidence type="ECO:0000259" key="7">
    <source>
        <dbReference type="Pfam" id="PF20684"/>
    </source>
</evidence>
<evidence type="ECO:0000256" key="4">
    <source>
        <dbReference type="ARBA" id="ARBA00023136"/>
    </source>
</evidence>
<dbReference type="PANTHER" id="PTHR33048:SF47">
    <property type="entry name" value="INTEGRAL MEMBRANE PROTEIN-RELATED"/>
    <property type="match status" value="1"/>
</dbReference>
<reference evidence="8" key="1">
    <citation type="submission" date="2021-12" db="EMBL/GenBank/DDBJ databases">
        <authorList>
            <person name="Zaccaron A."/>
            <person name="Stergiopoulos I."/>
        </authorList>
    </citation>
    <scope>NUCLEOTIDE SEQUENCE</scope>
    <source>
        <strain evidence="8">Race5_Kim</strain>
    </source>
</reference>
<feature type="transmembrane region" description="Helical" evidence="6">
    <location>
        <begin position="104"/>
        <end position="128"/>
    </location>
</feature>
<evidence type="ECO:0000256" key="1">
    <source>
        <dbReference type="ARBA" id="ARBA00004141"/>
    </source>
</evidence>
<feature type="transmembrane region" description="Helical" evidence="6">
    <location>
        <begin position="135"/>
        <end position="160"/>
    </location>
</feature>
<feature type="transmembrane region" description="Helical" evidence="6">
    <location>
        <begin position="226"/>
        <end position="244"/>
    </location>
</feature>
<protein>
    <recommendedName>
        <fullName evidence="7">Rhodopsin domain-containing protein</fullName>
    </recommendedName>
</protein>
<dbReference type="PANTHER" id="PTHR33048">
    <property type="entry name" value="PTH11-LIKE INTEGRAL MEMBRANE PROTEIN (AFU_ORTHOLOGUE AFUA_5G11245)"/>
    <property type="match status" value="1"/>
</dbReference>
<organism evidence="8 9">
    <name type="scientific">Passalora fulva</name>
    <name type="common">Tomato leaf mold</name>
    <name type="synonym">Cladosporium fulvum</name>
    <dbReference type="NCBI Taxonomy" id="5499"/>
    <lineage>
        <taxon>Eukaryota</taxon>
        <taxon>Fungi</taxon>
        <taxon>Dikarya</taxon>
        <taxon>Ascomycota</taxon>
        <taxon>Pezizomycotina</taxon>
        <taxon>Dothideomycetes</taxon>
        <taxon>Dothideomycetidae</taxon>
        <taxon>Mycosphaerellales</taxon>
        <taxon>Mycosphaerellaceae</taxon>
        <taxon>Fulvia</taxon>
    </lineage>
</organism>
<evidence type="ECO:0000256" key="6">
    <source>
        <dbReference type="SAM" id="Phobius"/>
    </source>
</evidence>
<keyword evidence="9" id="KW-1185">Reference proteome</keyword>
<dbReference type="InterPro" id="IPR052337">
    <property type="entry name" value="SAT4-like"/>
</dbReference>
<keyword evidence="3 6" id="KW-1133">Transmembrane helix</keyword>
<feature type="transmembrane region" description="Helical" evidence="6">
    <location>
        <begin position="59"/>
        <end position="84"/>
    </location>
</feature>